<reference evidence="1 2" key="1">
    <citation type="submission" date="2020-12" db="EMBL/GenBank/DDBJ databases">
        <title>A novel species.</title>
        <authorList>
            <person name="Li K."/>
        </authorList>
    </citation>
    <scope>NUCLEOTIDE SEQUENCE [LARGE SCALE GENOMIC DNA]</scope>
    <source>
        <strain evidence="1 2">ZYC-3</strain>
    </source>
</reference>
<accession>A0A7T7RFU7</accession>
<proteinExistence type="predicted"/>
<keyword evidence="2" id="KW-1185">Reference proteome</keyword>
<evidence type="ECO:0000313" key="1">
    <source>
        <dbReference type="EMBL" id="QQM45103.1"/>
    </source>
</evidence>
<dbReference type="RefSeq" id="WP_200399912.1">
    <property type="nucleotide sequence ID" value="NZ_CP066831.1"/>
</dbReference>
<dbReference type="Proteomes" id="UP000595636">
    <property type="component" value="Chromosome"/>
</dbReference>
<dbReference type="EMBL" id="CP066831">
    <property type="protein sequence ID" value="QQM45103.1"/>
    <property type="molecule type" value="Genomic_DNA"/>
</dbReference>
<sequence length="183" mass="19965">MPQSSQTPTERKTVEELAIELLTTGKSMTHGEQDARRLLDELRKVWLKDASAAVLESSYGEPLRDAHTAKMQVYGLLNRLAGESGEVRPPSRFHATPAEVDEFVRRHIAKDVHLNYQRAIGNRAVEEAAKDMRMTAAKLDVALGAQTETASTVRNAAAGIDPLKGGGPYPSNLIRFGETGGTR</sequence>
<gene>
    <name evidence="1" type="ORF">JEQ17_40710</name>
</gene>
<organism evidence="1 2">
    <name type="scientific">Streptomyces liliifuscus</name>
    <dbReference type="NCBI Taxonomy" id="2797636"/>
    <lineage>
        <taxon>Bacteria</taxon>
        <taxon>Bacillati</taxon>
        <taxon>Actinomycetota</taxon>
        <taxon>Actinomycetes</taxon>
        <taxon>Kitasatosporales</taxon>
        <taxon>Streptomycetaceae</taxon>
        <taxon>Streptomyces</taxon>
    </lineage>
</organism>
<dbReference type="KEGG" id="slf:JEQ17_40710"/>
<evidence type="ECO:0000313" key="2">
    <source>
        <dbReference type="Proteomes" id="UP000595636"/>
    </source>
</evidence>
<protein>
    <submittedName>
        <fullName evidence="1">Uncharacterized protein</fullName>
    </submittedName>
</protein>
<dbReference type="AlphaFoldDB" id="A0A7T7RFU7"/>
<name>A0A7T7RFU7_9ACTN</name>